<evidence type="ECO:0000256" key="3">
    <source>
        <dbReference type="ARBA" id="ARBA00023239"/>
    </source>
</evidence>
<dbReference type="InterPro" id="IPR034593">
    <property type="entry name" value="DgoD-like"/>
</dbReference>
<dbReference type="Pfam" id="PF02746">
    <property type="entry name" value="MR_MLE_N"/>
    <property type="match status" value="1"/>
</dbReference>
<reference evidence="6 7" key="1">
    <citation type="submission" date="2016-10" db="EMBL/GenBank/DDBJ databases">
        <authorList>
            <person name="de Groot N.N."/>
        </authorList>
    </citation>
    <scope>NUCLEOTIDE SEQUENCE [LARGE SCALE GENOMIC DNA]</scope>
    <source>
        <strain evidence="6 7">CPCC 202808</strain>
    </source>
</reference>
<proteinExistence type="predicted"/>
<dbReference type="STRING" id="504797.SAMN05421678_101452"/>
<dbReference type="Proteomes" id="UP000199052">
    <property type="component" value="Unassembled WGS sequence"/>
</dbReference>
<dbReference type="CDD" id="cd03325">
    <property type="entry name" value="D-galactonate_dehydratase"/>
    <property type="match status" value="1"/>
</dbReference>
<dbReference type="InterPro" id="IPR013342">
    <property type="entry name" value="Mandelate_racemase_C"/>
</dbReference>
<dbReference type="PROSITE" id="PS00909">
    <property type="entry name" value="MR_MLE_2"/>
    <property type="match status" value="1"/>
</dbReference>
<dbReference type="OrthoDB" id="5168231at2"/>
<organism evidence="6 7">
    <name type="scientific">Actinopolymorpha cephalotaxi</name>
    <dbReference type="NCBI Taxonomy" id="504797"/>
    <lineage>
        <taxon>Bacteria</taxon>
        <taxon>Bacillati</taxon>
        <taxon>Actinomycetota</taxon>
        <taxon>Actinomycetes</taxon>
        <taxon>Propionibacteriales</taxon>
        <taxon>Actinopolymorphaceae</taxon>
        <taxon>Actinopolymorpha</taxon>
    </lineage>
</organism>
<keyword evidence="3 5" id="KW-0456">Lyase</keyword>
<sequence length="381" mass="41554">MKITGLTTYLVAPRWCFLRIDTDEGVTGWGEPIVEGRAHTVAAAVDEAADYLVGQDPLRIEEHWQVLSKGNFYRGGPVLSSAVAGIDQALWDIAGKVYGVPVYQLLGGHVRDRMRVYGWIGGDRPDVVADAAKNMQNQGFTAIKMNGGGEMRRVDTAAQCLALVDRVAAIREACGPEFDIAIDFHGRFTMAMARRTLPLLEPYLPFFVEEPLVPELTDQIGQICSSTSIPIATGERLYSRWDFKDVLSAGIAIAQPDLSHAGGISEVRRIAAQAEVYDVALAPHCPLGPIALAASLQVDFASPNALIQEQSLGIHYNEGSDLLDYLVDTSVFGFADGYVTRPTKPGLGIEVDEKEVARAAEVGHRWRTPTFRRDDGSLAEW</sequence>
<dbReference type="InterPro" id="IPR023592">
    <property type="entry name" value="Galactonate_deHydtase"/>
</dbReference>
<dbReference type="Pfam" id="PF13378">
    <property type="entry name" value="MR_MLE_C"/>
    <property type="match status" value="1"/>
</dbReference>
<accession>A0A1I2KQ72</accession>
<dbReference type="SUPFAM" id="SSF54826">
    <property type="entry name" value="Enolase N-terminal domain-like"/>
    <property type="match status" value="1"/>
</dbReference>
<dbReference type="Proteomes" id="UP000533017">
    <property type="component" value="Unassembled WGS sequence"/>
</dbReference>
<evidence type="ECO:0000313" key="8">
    <source>
        <dbReference type="Proteomes" id="UP000533017"/>
    </source>
</evidence>
<dbReference type="EC" id="4.2.1.6" evidence="5"/>
<dbReference type="NCBIfam" id="NF010624">
    <property type="entry name" value="PRK14017.1"/>
    <property type="match status" value="1"/>
</dbReference>
<feature type="domain" description="Mandelate racemase/muconate lactonizing enzyme C-terminal" evidence="4">
    <location>
        <begin position="125"/>
        <end position="230"/>
    </location>
</feature>
<dbReference type="SFLD" id="SFLDS00001">
    <property type="entry name" value="Enolase"/>
    <property type="match status" value="1"/>
</dbReference>
<dbReference type="PANTHER" id="PTHR48080">
    <property type="entry name" value="D-GALACTONATE DEHYDRATASE-RELATED"/>
    <property type="match status" value="1"/>
</dbReference>
<evidence type="ECO:0000313" key="5">
    <source>
        <dbReference type="EMBL" id="NYH84596.1"/>
    </source>
</evidence>
<dbReference type="EMBL" id="FOOI01000001">
    <property type="protein sequence ID" value="SFF69134.1"/>
    <property type="molecule type" value="Genomic_DNA"/>
</dbReference>
<dbReference type="AlphaFoldDB" id="A0A1I2KQ72"/>
<evidence type="ECO:0000313" key="6">
    <source>
        <dbReference type="EMBL" id="SFF69134.1"/>
    </source>
</evidence>
<dbReference type="InterPro" id="IPR018110">
    <property type="entry name" value="Mandel_Rmase/mucon_lact_enz_CS"/>
</dbReference>
<dbReference type="SFLD" id="SFLDG00179">
    <property type="entry name" value="mandelate_racemase"/>
    <property type="match status" value="1"/>
</dbReference>
<dbReference type="EMBL" id="JACBZA010000001">
    <property type="protein sequence ID" value="NYH84596.1"/>
    <property type="molecule type" value="Genomic_DNA"/>
</dbReference>
<dbReference type="SUPFAM" id="SSF51604">
    <property type="entry name" value="Enolase C-terminal domain-like"/>
    <property type="match status" value="1"/>
</dbReference>
<dbReference type="GO" id="GO:0008869">
    <property type="term" value="F:galactonate dehydratase activity"/>
    <property type="evidence" value="ECO:0007669"/>
    <property type="project" value="UniProtKB-EC"/>
</dbReference>
<evidence type="ECO:0000259" key="4">
    <source>
        <dbReference type="SMART" id="SM00922"/>
    </source>
</evidence>
<keyword evidence="1" id="KW-0479">Metal-binding</keyword>
<reference evidence="5 8" key="2">
    <citation type="submission" date="2020-07" db="EMBL/GenBank/DDBJ databases">
        <title>Sequencing the genomes of 1000 actinobacteria strains.</title>
        <authorList>
            <person name="Klenk H.-P."/>
        </authorList>
    </citation>
    <scope>NUCLEOTIDE SEQUENCE [LARGE SCALE GENOMIC DNA]</scope>
    <source>
        <strain evidence="5 8">DSM 45117</strain>
    </source>
</reference>
<dbReference type="GO" id="GO:0034194">
    <property type="term" value="P:D-galactonate catabolic process"/>
    <property type="evidence" value="ECO:0007669"/>
    <property type="project" value="InterPro"/>
</dbReference>
<dbReference type="GO" id="GO:0009063">
    <property type="term" value="P:amino acid catabolic process"/>
    <property type="evidence" value="ECO:0007669"/>
    <property type="project" value="InterPro"/>
</dbReference>
<dbReference type="RefSeq" id="WP_092880516.1">
    <property type="nucleotide sequence ID" value="NZ_FOOI01000001.1"/>
</dbReference>
<protein>
    <submittedName>
        <fullName evidence="6">Galactonate dehydratase</fullName>
        <ecNumber evidence="5">4.2.1.6</ecNumber>
    </submittedName>
</protein>
<dbReference type="SFLD" id="SFLDF00003">
    <property type="entry name" value="D-galactonate_dehydratase"/>
    <property type="match status" value="1"/>
</dbReference>
<dbReference type="InterPro" id="IPR036849">
    <property type="entry name" value="Enolase-like_C_sf"/>
</dbReference>
<dbReference type="InterPro" id="IPR013341">
    <property type="entry name" value="Mandelate_racemase_N_dom"/>
</dbReference>
<dbReference type="Gene3D" id="3.20.20.120">
    <property type="entry name" value="Enolase-like C-terminal domain"/>
    <property type="match status" value="1"/>
</dbReference>
<name>A0A1I2KQ72_9ACTN</name>
<evidence type="ECO:0000256" key="1">
    <source>
        <dbReference type="ARBA" id="ARBA00022723"/>
    </source>
</evidence>
<dbReference type="Gene3D" id="3.30.390.10">
    <property type="entry name" value="Enolase-like, N-terminal domain"/>
    <property type="match status" value="1"/>
</dbReference>
<keyword evidence="8" id="KW-1185">Reference proteome</keyword>
<dbReference type="InterPro" id="IPR029065">
    <property type="entry name" value="Enolase_C-like"/>
</dbReference>
<evidence type="ECO:0000313" key="7">
    <source>
        <dbReference type="Proteomes" id="UP000199052"/>
    </source>
</evidence>
<gene>
    <name evidence="5" type="ORF">FHR37_003447</name>
    <name evidence="6" type="ORF">SAMN05421678_101452</name>
</gene>
<dbReference type="InterPro" id="IPR029017">
    <property type="entry name" value="Enolase-like_N"/>
</dbReference>
<dbReference type="PANTHER" id="PTHR48080:SF2">
    <property type="entry name" value="D-GALACTONATE DEHYDRATASE"/>
    <property type="match status" value="1"/>
</dbReference>
<keyword evidence="2" id="KW-0460">Magnesium</keyword>
<dbReference type="SMART" id="SM00922">
    <property type="entry name" value="MR_MLE"/>
    <property type="match status" value="1"/>
</dbReference>
<dbReference type="PROSITE" id="PS00908">
    <property type="entry name" value="MR_MLE_1"/>
    <property type="match status" value="1"/>
</dbReference>
<dbReference type="GO" id="GO:0046872">
    <property type="term" value="F:metal ion binding"/>
    <property type="evidence" value="ECO:0007669"/>
    <property type="project" value="UniProtKB-KW"/>
</dbReference>
<evidence type="ECO:0000256" key="2">
    <source>
        <dbReference type="ARBA" id="ARBA00022842"/>
    </source>
</evidence>